<sequence>MVGMEAFRMIHKIKTMKTKLNQISYIAQEVEELRYAIGSMRADAIHAGDPVREFKVFSQSGEDGVIQWLIKNIRVSSERFIEFGVQNYTEANTRFLLMHDNWSGLIMDGSKENIDYARHDNVCWMHDLTPVHAFITAENINELIRENGFSGDIGILSVDIDGMDYWVWRAIDCIIPDIVICEYNSRFGAERAVTLPYDASFYRTKAHYSNLYFGASIRAMVQLGDEKGYALVYGNKIGSNLFFVRRELLNDVVRERSVEECYIRAKYRQARRQDGELALLTVKEEEKLLENDKLLLVEV</sequence>
<evidence type="ECO:0000313" key="1">
    <source>
        <dbReference type="EMBL" id="EEQ47628.1"/>
    </source>
</evidence>
<name>C4V630_9FIRM</name>
<evidence type="ECO:0000313" key="2">
    <source>
        <dbReference type="Proteomes" id="UP000005309"/>
    </source>
</evidence>
<evidence type="ECO:0008006" key="3">
    <source>
        <dbReference type="Google" id="ProtNLM"/>
    </source>
</evidence>
<comment type="caution">
    <text evidence="1">The sequence shown here is derived from an EMBL/GenBank/DDBJ whole genome shotgun (WGS) entry which is preliminary data.</text>
</comment>
<dbReference type="HOGENOM" id="CLU_071534_0_0_9"/>
<dbReference type="EMBL" id="ACLA01000033">
    <property type="protein sequence ID" value="EEQ47628.1"/>
    <property type="molecule type" value="Genomic_DNA"/>
</dbReference>
<dbReference type="AlphaFoldDB" id="C4V630"/>
<accession>C4V630</accession>
<dbReference type="eggNOG" id="ENOG502Z9VT">
    <property type="taxonomic scope" value="Bacteria"/>
</dbReference>
<organism evidence="1 2">
    <name type="scientific">Selenomonas flueggei ATCC 43531</name>
    <dbReference type="NCBI Taxonomy" id="638302"/>
    <lineage>
        <taxon>Bacteria</taxon>
        <taxon>Bacillati</taxon>
        <taxon>Bacillota</taxon>
        <taxon>Negativicutes</taxon>
        <taxon>Selenomonadales</taxon>
        <taxon>Selenomonadaceae</taxon>
        <taxon>Selenomonas</taxon>
    </lineage>
</organism>
<gene>
    <name evidence="1" type="ORF">HMPREF0908_1930</name>
</gene>
<dbReference type="STRING" id="638302.HMPREF0908_1930"/>
<keyword evidence="2" id="KW-1185">Reference proteome</keyword>
<protein>
    <recommendedName>
        <fullName evidence="3">Methyltransferase FkbM domain-containing protein</fullName>
    </recommendedName>
</protein>
<dbReference type="Proteomes" id="UP000005309">
    <property type="component" value="Unassembled WGS sequence"/>
</dbReference>
<proteinExistence type="predicted"/>
<reference evidence="1 2" key="1">
    <citation type="submission" date="2009-04" db="EMBL/GenBank/DDBJ databases">
        <authorList>
            <person name="Qin X."/>
            <person name="Bachman B."/>
            <person name="Battles P."/>
            <person name="Bell A."/>
            <person name="Bess C."/>
            <person name="Bickham C."/>
            <person name="Chaboub L."/>
            <person name="Chen D."/>
            <person name="Coyle M."/>
            <person name="Deiros D.R."/>
            <person name="Dinh H."/>
            <person name="Forbes L."/>
            <person name="Fowler G."/>
            <person name="Francisco L."/>
            <person name="Fu Q."/>
            <person name="Gubbala S."/>
            <person name="Hale W."/>
            <person name="Han Y."/>
            <person name="Hemphill L."/>
            <person name="Highlander S.K."/>
            <person name="Hirani K."/>
            <person name="Hogues M."/>
            <person name="Jackson L."/>
            <person name="Jakkamsetti A."/>
            <person name="Javaid M."/>
            <person name="Jiang H."/>
            <person name="Korchina V."/>
            <person name="Kovar C."/>
            <person name="Lara F."/>
            <person name="Lee S."/>
            <person name="Mata R."/>
            <person name="Mathew T."/>
            <person name="Moen C."/>
            <person name="Morales K."/>
            <person name="Munidasa M."/>
            <person name="Nazareth L."/>
            <person name="Ngo R."/>
            <person name="Nguyen L."/>
            <person name="Okwuonu G."/>
            <person name="Ongeri F."/>
            <person name="Patil S."/>
            <person name="Petrosino J."/>
            <person name="Pham C."/>
            <person name="Pham P."/>
            <person name="Pu L.-L."/>
            <person name="Puazo M."/>
            <person name="Raj R."/>
            <person name="Reid J."/>
            <person name="Rouhana J."/>
            <person name="Saada N."/>
            <person name="Shang Y."/>
            <person name="Simmons D."/>
            <person name="Thornton R."/>
            <person name="Warren J."/>
            <person name="Weissenberger G."/>
            <person name="Zhang J."/>
            <person name="Zhang L."/>
            <person name="Zhou C."/>
            <person name="Zhu D."/>
            <person name="Muzny D."/>
            <person name="Worley K."/>
            <person name="Gibbs R."/>
        </authorList>
    </citation>
    <scope>NUCLEOTIDE SEQUENCE [LARGE SCALE GENOMIC DNA]</scope>
    <source>
        <strain evidence="1 2">ATCC 43531</strain>
    </source>
</reference>